<keyword evidence="2" id="KW-1185">Reference proteome</keyword>
<evidence type="ECO:0000313" key="2">
    <source>
        <dbReference type="Proteomes" id="UP000257109"/>
    </source>
</evidence>
<dbReference type="Proteomes" id="UP000257109">
    <property type="component" value="Unassembled WGS sequence"/>
</dbReference>
<protein>
    <submittedName>
        <fullName evidence="1">Uncharacterized protein</fullName>
    </submittedName>
</protein>
<dbReference type="AlphaFoldDB" id="A0A371GSR3"/>
<gene>
    <name evidence="1" type="ORF">CR513_24131</name>
</gene>
<reference evidence="1" key="1">
    <citation type="submission" date="2018-05" db="EMBL/GenBank/DDBJ databases">
        <title>Draft genome of Mucuna pruriens seed.</title>
        <authorList>
            <person name="Nnadi N.E."/>
            <person name="Vos R."/>
            <person name="Hasami M.H."/>
            <person name="Devisetty U.K."/>
            <person name="Aguiy J.C."/>
        </authorList>
    </citation>
    <scope>NUCLEOTIDE SEQUENCE [LARGE SCALE GENOMIC DNA]</scope>
    <source>
        <strain evidence="1">JCA_2017</strain>
    </source>
</reference>
<evidence type="ECO:0000313" key="1">
    <source>
        <dbReference type="EMBL" id="RDX93581.1"/>
    </source>
</evidence>
<organism evidence="1 2">
    <name type="scientific">Mucuna pruriens</name>
    <name type="common">Velvet bean</name>
    <name type="synonym">Dolichos pruriens</name>
    <dbReference type="NCBI Taxonomy" id="157652"/>
    <lineage>
        <taxon>Eukaryota</taxon>
        <taxon>Viridiplantae</taxon>
        <taxon>Streptophyta</taxon>
        <taxon>Embryophyta</taxon>
        <taxon>Tracheophyta</taxon>
        <taxon>Spermatophyta</taxon>
        <taxon>Magnoliopsida</taxon>
        <taxon>eudicotyledons</taxon>
        <taxon>Gunneridae</taxon>
        <taxon>Pentapetalae</taxon>
        <taxon>rosids</taxon>
        <taxon>fabids</taxon>
        <taxon>Fabales</taxon>
        <taxon>Fabaceae</taxon>
        <taxon>Papilionoideae</taxon>
        <taxon>50 kb inversion clade</taxon>
        <taxon>NPAAA clade</taxon>
        <taxon>indigoferoid/millettioid clade</taxon>
        <taxon>Phaseoleae</taxon>
        <taxon>Mucuna</taxon>
    </lineage>
</organism>
<dbReference type="OrthoDB" id="1411153at2759"/>
<feature type="non-terminal residue" evidence="1">
    <location>
        <position position="1"/>
    </location>
</feature>
<comment type="caution">
    <text evidence="1">The sequence shown here is derived from an EMBL/GenBank/DDBJ whole genome shotgun (WGS) entry which is preliminary data.</text>
</comment>
<accession>A0A371GSR3</accession>
<name>A0A371GSR3_MUCPR</name>
<sequence length="195" mass="22655">MEIPKHGKWMDSRLDYNMNMRLEFTQRMSQDPQIMVEESYYGGGEQKEEYNPFEQMVIDHVGLEVDEKDATRFYNFKEDPYQEAKILYDMLEATQAPLWDGCEKYSKLLASLVALSLKSYYMSEYCFNCMVQFMGEAMPSENLMVPNLYYARKLVGLLGLGCIKIKCCLAGCILYCNVDAYEDATKCRHLHKGPL</sequence>
<proteinExistence type="predicted"/>
<dbReference type="EMBL" id="QJKJ01004579">
    <property type="protein sequence ID" value="RDX93581.1"/>
    <property type="molecule type" value="Genomic_DNA"/>
</dbReference>